<dbReference type="OrthoDB" id="7458610at2759"/>
<feature type="compositionally biased region" description="Low complexity" evidence="1">
    <location>
        <begin position="333"/>
        <end position="342"/>
    </location>
</feature>
<feature type="compositionally biased region" description="Polar residues" evidence="1">
    <location>
        <begin position="441"/>
        <end position="450"/>
    </location>
</feature>
<dbReference type="EMBL" id="OV170226">
    <property type="protein sequence ID" value="CAH0727256.1"/>
    <property type="molecule type" value="Genomic_DNA"/>
</dbReference>
<feature type="compositionally biased region" description="Polar residues" evidence="1">
    <location>
        <begin position="322"/>
        <end position="332"/>
    </location>
</feature>
<evidence type="ECO:0000313" key="3">
    <source>
        <dbReference type="EMBL" id="CAH0727256.1"/>
    </source>
</evidence>
<keyword evidence="2" id="KW-0732">Signal</keyword>
<feature type="compositionally biased region" description="Basic and acidic residues" evidence="1">
    <location>
        <begin position="537"/>
        <end position="552"/>
    </location>
</feature>
<feature type="compositionally biased region" description="Basic and acidic residues" evidence="1">
    <location>
        <begin position="378"/>
        <end position="392"/>
    </location>
</feature>
<feature type="region of interest" description="Disordered" evidence="1">
    <location>
        <begin position="95"/>
        <end position="117"/>
    </location>
</feature>
<evidence type="ECO:0000256" key="1">
    <source>
        <dbReference type="SAM" id="MobiDB-lite"/>
    </source>
</evidence>
<evidence type="ECO:0000313" key="4">
    <source>
        <dbReference type="Proteomes" id="UP000838878"/>
    </source>
</evidence>
<feature type="compositionally biased region" description="Polar residues" evidence="1">
    <location>
        <begin position="501"/>
        <end position="512"/>
    </location>
</feature>
<dbReference type="Proteomes" id="UP000838878">
    <property type="component" value="Chromosome 6"/>
</dbReference>
<feature type="compositionally biased region" description="Basic and acidic residues" evidence="1">
    <location>
        <begin position="513"/>
        <end position="525"/>
    </location>
</feature>
<feature type="compositionally biased region" description="Polar residues" evidence="1">
    <location>
        <begin position="464"/>
        <end position="476"/>
    </location>
</feature>
<organism evidence="3 4">
    <name type="scientific">Brenthis ino</name>
    <name type="common">lesser marbled fritillary</name>
    <dbReference type="NCBI Taxonomy" id="405034"/>
    <lineage>
        <taxon>Eukaryota</taxon>
        <taxon>Metazoa</taxon>
        <taxon>Ecdysozoa</taxon>
        <taxon>Arthropoda</taxon>
        <taxon>Hexapoda</taxon>
        <taxon>Insecta</taxon>
        <taxon>Pterygota</taxon>
        <taxon>Neoptera</taxon>
        <taxon>Endopterygota</taxon>
        <taxon>Lepidoptera</taxon>
        <taxon>Glossata</taxon>
        <taxon>Ditrysia</taxon>
        <taxon>Papilionoidea</taxon>
        <taxon>Nymphalidae</taxon>
        <taxon>Heliconiinae</taxon>
        <taxon>Argynnini</taxon>
        <taxon>Brenthis</taxon>
    </lineage>
</organism>
<evidence type="ECO:0000256" key="2">
    <source>
        <dbReference type="SAM" id="SignalP"/>
    </source>
</evidence>
<accession>A0A8J9YGU8</accession>
<gene>
    <name evidence="3" type="ORF">BINO364_LOCUS12627</name>
</gene>
<keyword evidence="4" id="KW-1185">Reference proteome</keyword>
<sequence length="552" mass="60035">MRLYTFVALCACALYVRAASIPSSEKKIDDLDNVDLDNVESELVDQPIVQDLDNNLRKASDIRVKVIEEPVVLDENSNDYIPNKDESINIKRLEIDLNNPGPPQRQEHETQNPENYGEKEKGVYAIIQKTKEAESVYTKGLKEVSDSLLNINEESDKFPVVLENLKNFNESFSIEIEKLNDTIRSHLESKPAELDGESQKDPKLKIVESAIQNLKLNFKIVVDTLNEGIELLSIIRDQDEPIKSATKALVKEEIEAVKESASNSATQPAAQGSGSSNWFSSLTAILQNFLPVNNNMNNIFQNFSFPNIISGSGGQSSTAQQPTKPSGAQSDESAPASSAPAPGIALWTPQGIFHNIIQLISRPSQSVSQQPTNSNSTPEKEGAPPKQPEKESGVQADAIPPPVSASAASPAPAKAEDQQPVQPAILPQAAPEQQAVVTPEQPAQSGPIQQFVQNNPIIKGIQSAVQRLQGSPNSETPRNEIVENDMKEDAELENKGHYGDNSANQGHNNDSNGVDKKIEEQKEEAPAAQEAAVEVGIKAEETKPLTNSDKTE</sequence>
<feature type="compositionally biased region" description="Low complexity" evidence="1">
    <location>
        <begin position="404"/>
        <end position="413"/>
    </location>
</feature>
<protein>
    <submittedName>
        <fullName evidence="3">Uncharacterized protein</fullName>
    </submittedName>
</protein>
<feature type="region of interest" description="Disordered" evidence="1">
    <location>
        <begin position="311"/>
        <end position="345"/>
    </location>
</feature>
<name>A0A8J9YGU8_9NEOP</name>
<feature type="compositionally biased region" description="Basic and acidic residues" evidence="1">
    <location>
        <begin position="105"/>
        <end position="117"/>
    </location>
</feature>
<feature type="region of interest" description="Disordered" evidence="1">
    <location>
        <begin position="362"/>
        <end position="450"/>
    </location>
</feature>
<dbReference type="AlphaFoldDB" id="A0A8J9YGU8"/>
<feature type="signal peptide" evidence="2">
    <location>
        <begin position="1"/>
        <end position="18"/>
    </location>
</feature>
<feature type="chain" id="PRO_5035465475" evidence="2">
    <location>
        <begin position="19"/>
        <end position="552"/>
    </location>
</feature>
<feature type="compositionally biased region" description="Basic and acidic residues" evidence="1">
    <location>
        <begin position="477"/>
        <end position="498"/>
    </location>
</feature>
<feature type="compositionally biased region" description="Polar residues" evidence="1">
    <location>
        <begin position="362"/>
        <end position="377"/>
    </location>
</feature>
<reference evidence="3" key="1">
    <citation type="submission" date="2021-12" db="EMBL/GenBank/DDBJ databases">
        <authorList>
            <person name="Martin H S."/>
        </authorList>
    </citation>
    <scope>NUCLEOTIDE SEQUENCE</scope>
</reference>
<proteinExistence type="predicted"/>
<feature type="region of interest" description="Disordered" evidence="1">
    <location>
        <begin position="464"/>
        <end position="552"/>
    </location>
</feature>
<feature type="compositionally biased region" description="Low complexity" evidence="1">
    <location>
        <begin position="526"/>
        <end position="535"/>
    </location>
</feature>
<feature type="non-terminal residue" evidence="3">
    <location>
        <position position="552"/>
    </location>
</feature>